<dbReference type="GO" id="GO:0016628">
    <property type="term" value="F:oxidoreductase activity, acting on the CH-CH group of donors, NAD or NADP as acceptor"/>
    <property type="evidence" value="ECO:0007669"/>
    <property type="project" value="InterPro"/>
</dbReference>
<dbReference type="AlphaFoldDB" id="A0A062VJ79"/>
<dbReference type="SUPFAM" id="SSF50129">
    <property type="entry name" value="GroES-like"/>
    <property type="match status" value="1"/>
</dbReference>
<dbReference type="RefSeq" id="WP_035595173.1">
    <property type="nucleotide sequence ID" value="NZ_ARYM01000004.1"/>
</dbReference>
<keyword evidence="4" id="KW-1185">Reference proteome</keyword>
<dbReference type="EMBL" id="ARYM01000004">
    <property type="protein sequence ID" value="KCZ99664.1"/>
    <property type="molecule type" value="Genomic_DNA"/>
</dbReference>
<dbReference type="Pfam" id="PF00107">
    <property type="entry name" value="ADH_zinc_N"/>
    <property type="match status" value="1"/>
</dbReference>
<reference evidence="3 4" key="1">
    <citation type="journal article" date="2014" name="Antonie Van Leeuwenhoek">
        <title>Hyphomonas beringensis sp. nov. and Hyphomonas chukchiensis sp. nov., isolated from surface seawater of the Bering Sea and Chukchi Sea.</title>
        <authorList>
            <person name="Li C."/>
            <person name="Lai Q."/>
            <person name="Li G."/>
            <person name="Dong C."/>
            <person name="Wang J."/>
            <person name="Liao Y."/>
            <person name="Shao Z."/>
        </authorList>
    </citation>
    <scope>NUCLEOTIDE SEQUENCE [LARGE SCALE GENOMIC DNA]</scope>
    <source>
        <strain evidence="3 4">PS728</strain>
    </source>
</reference>
<evidence type="ECO:0000256" key="1">
    <source>
        <dbReference type="ARBA" id="ARBA00023002"/>
    </source>
</evidence>
<dbReference type="InterPro" id="IPR036291">
    <property type="entry name" value="NAD(P)-bd_dom_sf"/>
</dbReference>
<accession>A0A062VJ79</accession>
<dbReference type="SUPFAM" id="SSF51735">
    <property type="entry name" value="NAD(P)-binding Rossmann-fold domains"/>
    <property type="match status" value="1"/>
</dbReference>
<dbReference type="InterPro" id="IPR020843">
    <property type="entry name" value="ER"/>
</dbReference>
<dbReference type="InterPro" id="IPR041694">
    <property type="entry name" value="ADH_N_2"/>
</dbReference>
<dbReference type="Gene3D" id="3.90.180.10">
    <property type="entry name" value="Medium-chain alcohol dehydrogenases, catalytic domain"/>
    <property type="match status" value="1"/>
</dbReference>
<dbReference type="Gene3D" id="3.40.50.720">
    <property type="entry name" value="NAD(P)-binding Rossmann-like Domain"/>
    <property type="match status" value="1"/>
</dbReference>
<gene>
    <name evidence="3" type="ORF">HPO_04735</name>
</gene>
<sequence length="338" mass="35819">MAEKQRWVLANRIAGMPAPADFRLEAYDPGMPAEGELLIRTCFHTVAPGIRPKLSGRTYTGAVEIGDTIPGVGVAIVESSGDPHFSQGDLVTGETGWASHRLLKSSAVEKLDTDVFDGRVPHTAAISAIGPAGLTAYFGLLKIAELRGGETVIVSSASGAVGSSAAQIAKLKGCRVIGIAGSDEKCRRLVSDFGLDVAINYRSEADLASALERACPGGAQVYFDNVGGEVTTAAIAALSEFGRVIVCGQTSEYNRTEPYGLKSLVPVITKRLTLSGLVVYDFADQFRQARREIAQWMREGHVRHAPTVIDGLENAVDVFVSLFAGTDDSQPIIRVSAI</sequence>
<proteinExistence type="predicted"/>
<dbReference type="OrthoDB" id="9805663at2"/>
<dbReference type="PANTHER" id="PTHR43205:SF7">
    <property type="entry name" value="PROSTAGLANDIN REDUCTASE 1"/>
    <property type="match status" value="1"/>
</dbReference>
<dbReference type="FunFam" id="3.40.50.720:FF:000121">
    <property type="entry name" value="Prostaglandin reductase 2"/>
    <property type="match status" value="1"/>
</dbReference>
<dbReference type="SMART" id="SM00829">
    <property type="entry name" value="PKS_ER"/>
    <property type="match status" value="1"/>
</dbReference>
<evidence type="ECO:0000313" key="4">
    <source>
        <dbReference type="Proteomes" id="UP000027100"/>
    </source>
</evidence>
<evidence type="ECO:0000259" key="2">
    <source>
        <dbReference type="SMART" id="SM00829"/>
    </source>
</evidence>
<name>A0A062VJ79_9PROT</name>
<protein>
    <submittedName>
        <fullName evidence="3">Alcohol dehydrogenase</fullName>
    </submittedName>
</protein>
<dbReference type="InterPro" id="IPR045010">
    <property type="entry name" value="MDR_fam"/>
</dbReference>
<dbReference type="PATRIC" id="fig|1280954.3.peg.966"/>
<dbReference type="Pfam" id="PF16884">
    <property type="entry name" value="ADH_N_2"/>
    <property type="match status" value="1"/>
</dbReference>
<dbReference type="eggNOG" id="COG2130">
    <property type="taxonomic scope" value="Bacteria"/>
</dbReference>
<feature type="domain" description="Enoyl reductase (ER)" evidence="2">
    <location>
        <begin position="17"/>
        <end position="333"/>
    </location>
</feature>
<comment type="caution">
    <text evidence="3">The sequence shown here is derived from an EMBL/GenBank/DDBJ whole genome shotgun (WGS) entry which is preliminary data.</text>
</comment>
<dbReference type="PANTHER" id="PTHR43205">
    <property type="entry name" value="PROSTAGLANDIN REDUCTASE"/>
    <property type="match status" value="1"/>
</dbReference>
<dbReference type="InterPro" id="IPR013149">
    <property type="entry name" value="ADH-like_C"/>
</dbReference>
<evidence type="ECO:0000313" key="3">
    <source>
        <dbReference type="EMBL" id="KCZ99664.1"/>
    </source>
</evidence>
<dbReference type="CDD" id="cd05288">
    <property type="entry name" value="PGDH"/>
    <property type="match status" value="1"/>
</dbReference>
<keyword evidence="1" id="KW-0560">Oxidoreductase</keyword>
<organism evidence="3 4">
    <name type="scientific">Hyphomonas polymorpha PS728</name>
    <dbReference type="NCBI Taxonomy" id="1280954"/>
    <lineage>
        <taxon>Bacteria</taxon>
        <taxon>Pseudomonadati</taxon>
        <taxon>Pseudomonadota</taxon>
        <taxon>Alphaproteobacteria</taxon>
        <taxon>Hyphomonadales</taxon>
        <taxon>Hyphomonadaceae</taxon>
        <taxon>Hyphomonas</taxon>
    </lineage>
</organism>
<dbReference type="InterPro" id="IPR011032">
    <property type="entry name" value="GroES-like_sf"/>
</dbReference>
<dbReference type="Proteomes" id="UP000027100">
    <property type="component" value="Unassembled WGS sequence"/>
</dbReference>